<dbReference type="AlphaFoldDB" id="A0A8S3RAJ1"/>
<keyword evidence="4" id="KW-1185">Reference proteome</keyword>
<gene>
    <name evidence="3" type="ORF">MEDL_18440</name>
</gene>
<evidence type="ECO:0000256" key="1">
    <source>
        <dbReference type="SAM" id="MobiDB-lite"/>
    </source>
</evidence>
<reference evidence="3" key="1">
    <citation type="submission" date="2021-03" db="EMBL/GenBank/DDBJ databases">
        <authorList>
            <person name="Bekaert M."/>
        </authorList>
    </citation>
    <scope>NUCLEOTIDE SEQUENCE</scope>
</reference>
<dbReference type="EMBL" id="CAJPWZ010000932">
    <property type="protein sequence ID" value="CAG2203946.1"/>
    <property type="molecule type" value="Genomic_DNA"/>
</dbReference>
<organism evidence="3 4">
    <name type="scientific">Mytilus edulis</name>
    <name type="common">Blue mussel</name>
    <dbReference type="NCBI Taxonomy" id="6550"/>
    <lineage>
        <taxon>Eukaryota</taxon>
        <taxon>Metazoa</taxon>
        <taxon>Spiralia</taxon>
        <taxon>Lophotrochozoa</taxon>
        <taxon>Mollusca</taxon>
        <taxon>Bivalvia</taxon>
        <taxon>Autobranchia</taxon>
        <taxon>Pteriomorphia</taxon>
        <taxon>Mytilida</taxon>
        <taxon>Mytiloidea</taxon>
        <taxon>Mytilidae</taxon>
        <taxon>Mytilinae</taxon>
        <taxon>Mytilus</taxon>
    </lineage>
</organism>
<keyword evidence="2" id="KW-0812">Transmembrane</keyword>
<proteinExistence type="predicted"/>
<accession>A0A8S3RAJ1</accession>
<dbReference type="OrthoDB" id="6144177at2759"/>
<sequence>MRSTGDDLYKNELAELFTLTQIIEVETENLSESETKEVESHIHGYIQNALNDNLSKDGDEQIPFYDARVQHWESMHMYFMMKRKDTVSTIKHICFVILSVLLFPILSVAVAWFSWPHLIGTENSGKGRTVRKPYYQHFPTNHKDISNKLPAHVKAMKKTGIISQDASDGEILASIATLKLASIYLRRGVKESNVKKRKTNQTDDVEMNSSNLTPRVNDESNHLDVLLATRKGFIGKCNKSK</sequence>
<feature type="transmembrane region" description="Helical" evidence="2">
    <location>
        <begin position="90"/>
        <end position="115"/>
    </location>
</feature>
<keyword evidence="2" id="KW-1133">Transmembrane helix</keyword>
<comment type="caution">
    <text evidence="3">The sequence shown here is derived from an EMBL/GenBank/DDBJ whole genome shotgun (WGS) entry which is preliminary data.</text>
</comment>
<dbReference type="Proteomes" id="UP000683360">
    <property type="component" value="Unassembled WGS sequence"/>
</dbReference>
<evidence type="ECO:0000256" key="2">
    <source>
        <dbReference type="SAM" id="Phobius"/>
    </source>
</evidence>
<feature type="region of interest" description="Disordered" evidence="1">
    <location>
        <begin position="194"/>
        <end position="217"/>
    </location>
</feature>
<protein>
    <submittedName>
        <fullName evidence="3">Uncharacterized protein</fullName>
    </submittedName>
</protein>
<keyword evidence="2" id="KW-0472">Membrane</keyword>
<name>A0A8S3RAJ1_MYTED</name>
<evidence type="ECO:0000313" key="4">
    <source>
        <dbReference type="Proteomes" id="UP000683360"/>
    </source>
</evidence>
<evidence type="ECO:0000313" key="3">
    <source>
        <dbReference type="EMBL" id="CAG2203946.1"/>
    </source>
</evidence>